<dbReference type="STRING" id="1817814.A2V81_00645"/>
<accession>A0A1F4XKT0</accession>
<name>A0A1F4XKT0_9BACT</name>
<dbReference type="AlphaFoldDB" id="A0A1F4XKT0"/>
<proteinExistence type="predicted"/>
<comment type="caution">
    <text evidence="1">The sequence shown here is derived from an EMBL/GenBank/DDBJ whole genome shotgun (WGS) entry which is preliminary data.</text>
</comment>
<evidence type="ECO:0000313" key="1">
    <source>
        <dbReference type="EMBL" id="OGC82230.1"/>
    </source>
</evidence>
<reference evidence="1 2" key="1">
    <citation type="journal article" date="2016" name="Nat. Commun.">
        <title>Thousands of microbial genomes shed light on interconnected biogeochemical processes in an aquifer system.</title>
        <authorList>
            <person name="Anantharaman K."/>
            <person name="Brown C.T."/>
            <person name="Hug L.A."/>
            <person name="Sharon I."/>
            <person name="Castelle C.J."/>
            <person name="Probst A.J."/>
            <person name="Thomas B.C."/>
            <person name="Singh A."/>
            <person name="Wilkins M.J."/>
            <person name="Karaoz U."/>
            <person name="Brodie E.L."/>
            <person name="Williams K.H."/>
            <person name="Hubbard S.S."/>
            <person name="Banfield J.F."/>
        </authorList>
    </citation>
    <scope>NUCLEOTIDE SEQUENCE [LARGE SCALE GENOMIC DNA]</scope>
</reference>
<organism evidence="1 2">
    <name type="scientific">Candidatus Abawacabacteria bacterium RBG_16_42_10</name>
    <dbReference type="NCBI Taxonomy" id="1817814"/>
    <lineage>
        <taxon>Bacteria</taxon>
        <taxon>Candidatus Abawacaibacteriota</taxon>
    </lineage>
</organism>
<sequence length="59" mass="6388">MDSPFYGIVKLKIMKKTFDNTVSFVISCIGLTTMYGRVGGRIIQALACSDLLLSGVGRT</sequence>
<dbReference type="Proteomes" id="UP000177614">
    <property type="component" value="Unassembled WGS sequence"/>
</dbReference>
<protein>
    <submittedName>
        <fullName evidence="1">Uncharacterized protein</fullName>
    </submittedName>
</protein>
<dbReference type="EMBL" id="MEWR01000009">
    <property type="protein sequence ID" value="OGC82230.1"/>
    <property type="molecule type" value="Genomic_DNA"/>
</dbReference>
<gene>
    <name evidence="1" type="ORF">A2V81_00645</name>
</gene>
<evidence type="ECO:0000313" key="2">
    <source>
        <dbReference type="Proteomes" id="UP000177614"/>
    </source>
</evidence>